<gene>
    <name evidence="2" type="ORF">NWFMUON74_72280</name>
</gene>
<name>A0A7G1KXV8_9NOCA</name>
<dbReference type="KEGG" id="nwl:NWFMUON74_72280"/>
<reference evidence="2 3" key="1">
    <citation type="submission" date="2020-08" db="EMBL/GenBank/DDBJ databases">
        <title>Genome Sequencing of Nocardia wallacei strain FMUON74 and assembly.</title>
        <authorList>
            <person name="Toyokawa M."/>
            <person name="Uesaka K."/>
        </authorList>
    </citation>
    <scope>NUCLEOTIDE SEQUENCE [LARGE SCALE GENOMIC DNA]</scope>
    <source>
        <strain evidence="2 3">FMUON74</strain>
        <plasmid evidence="2 3">pFMUON74</plasmid>
    </source>
</reference>
<geneLocation type="plasmid" evidence="2 3">
    <name>pFMUON74</name>
</geneLocation>
<keyword evidence="2" id="KW-0614">Plasmid</keyword>
<dbReference type="Proteomes" id="UP000516173">
    <property type="component" value="Plasmid pFMUON74"/>
</dbReference>
<dbReference type="AlphaFoldDB" id="A0A7G1KXV8"/>
<evidence type="ECO:0000313" key="3">
    <source>
        <dbReference type="Proteomes" id="UP000516173"/>
    </source>
</evidence>
<evidence type="ECO:0000313" key="2">
    <source>
        <dbReference type="EMBL" id="BCK59456.1"/>
    </source>
</evidence>
<proteinExistence type="predicted"/>
<evidence type="ECO:0000256" key="1">
    <source>
        <dbReference type="SAM" id="MobiDB-lite"/>
    </source>
</evidence>
<feature type="region of interest" description="Disordered" evidence="1">
    <location>
        <begin position="61"/>
        <end position="84"/>
    </location>
</feature>
<protein>
    <submittedName>
        <fullName evidence="2">Uncharacterized protein</fullName>
    </submittedName>
</protein>
<organism evidence="2 3">
    <name type="scientific">Nocardia wallacei</name>
    <dbReference type="NCBI Taxonomy" id="480035"/>
    <lineage>
        <taxon>Bacteria</taxon>
        <taxon>Bacillati</taxon>
        <taxon>Actinomycetota</taxon>
        <taxon>Actinomycetes</taxon>
        <taxon>Mycobacteriales</taxon>
        <taxon>Nocardiaceae</taxon>
        <taxon>Nocardia</taxon>
    </lineage>
</organism>
<dbReference type="EMBL" id="AP023397">
    <property type="protein sequence ID" value="BCK59456.1"/>
    <property type="molecule type" value="Genomic_DNA"/>
</dbReference>
<keyword evidence="3" id="KW-1185">Reference proteome</keyword>
<accession>A0A7G1KXV8</accession>
<sequence length="84" mass="8463">MTALMVGSLMFGGLGAWALLDLPLPVLDAGDAARRPVALARLGAHAETCFGLAGDGRGSGIVAQSSSGRESGLARVRADSGVRR</sequence>